<dbReference type="Pfam" id="PF10861">
    <property type="entry name" value="DUF2784"/>
    <property type="match status" value="1"/>
</dbReference>
<dbReference type="Proteomes" id="UP000515591">
    <property type="component" value="Chromosome"/>
</dbReference>
<proteinExistence type="predicted"/>
<keyword evidence="1" id="KW-1133">Transmembrane helix</keyword>
<evidence type="ECO:0008006" key="4">
    <source>
        <dbReference type="Google" id="ProtNLM"/>
    </source>
</evidence>
<evidence type="ECO:0000313" key="3">
    <source>
        <dbReference type="Proteomes" id="UP000515591"/>
    </source>
</evidence>
<dbReference type="EMBL" id="AP022213">
    <property type="protein sequence ID" value="BBT17983.1"/>
    <property type="molecule type" value="Genomic_DNA"/>
</dbReference>
<accession>A0A6S5RSQ8</accession>
<dbReference type="InterPro" id="IPR021218">
    <property type="entry name" value="DUF2784"/>
</dbReference>
<sequence length="125" mass="13803">MIERIAADAVVLVHLAFILFVLLGGLAVLMRNWMAMLHLPAVAWGACVELLHLRCPLTDLENSLRYAAGESGYPGGFVERYILPVIYPAGLTDAIQLWLGAVVISLNLLVYGLVLWRGLKRRTAF</sequence>
<name>A0A6S5RSQ8_9GAMM</name>
<gene>
    <name evidence="2" type="ORF">WP8S17C03_40320</name>
</gene>
<organism evidence="2 3">
    <name type="scientific">Metapseudomonas otitidis</name>
    <dbReference type="NCBI Taxonomy" id="319939"/>
    <lineage>
        <taxon>Bacteria</taxon>
        <taxon>Pseudomonadati</taxon>
        <taxon>Pseudomonadota</taxon>
        <taxon>Gammaproteobacteria</taxon>
        <taxon>Pseudomonadales</taxon>
        <taxon>Pseudomonadaceae</taxon>
        <taxon>Metapseudomonas</taxon>
    </lineage>
</organism>
<feature type="transmembrane region" description="Helical" evidence="1">
    <location>
        <begin position="95"/>
        <end position="116"/>
    </location>
</feature>
<feature type="transmembrane region" description="Helical" evidence="1">
    <location>
        <begin position="9"/>
        <end position="30"/>
    </location>
</feature>
<evidence type="ECO:0000313" key="2">
    <source>
        <dbReference type="EMBL" id="BBT17983.1"/>
    </source>
</evidence>
<dbReference type="AlphaFoldDB" id="A0A6S5RSQ8"/>
<protein>
    <recommendedName>
        <fullName evidence="4">DUF2784 domain-containing protein</fullName>
    </recommendedName>
</protein>
<keyword evidence="1" id="KW-0812">Transmembrane</keyword>
<dbReference type="RefSeq" id="WP_182850673.1">
    <property type="nucleotide sequence ID" value="NZ_AP022213.1"/>
</dbReference>
<reference evidence="2 3" key="1">
    <citation type="submission" date="2019-12" db="EMBL/GenBank/DDBJ databases">
        <title>complete genome sequences of Pseudomonas otitidis str. WP8-S17-CRE-03 isolated from wastewater treatment plant effluent.</title>
        <authorList>
            <person name="Sekizuka T."/>
            <person name="Itokawa K."/>
            <person name="Yatsu K."/>
            <person name="Inamine Y."/>
            <person name="Kuroda M."/>
        </authorList>
    </citation>
    <scope>NUCLEOTIDE SEQUENCE [LARGE SCALE GENOMIC DNA]</scope>
    <source>
        <strain evidence="2 3">WP8-S17-CRE-03</strain>
    </source>
</reference>
<evidence type="ECO:0000256" key="1">
    <source>
        <dbReference type="SAM" id="Phobius"/>
    </source>
</evidence>
<keyword evidence="1" id="KW-0472">Membrane</keyword>